<evidence type="ECO:0000313" key="6">
    <source>
        <dbReference type="EMBL" id="CAB87199.1"/>
    </source>
</evidence>
<feature type="region of interest" description="Disordered" evidence="4">
    <location>
        <begin position="657"/>
        <end position="693"/>
    </location>
</feature>
<dbReference type="PIR" id="T47340">
    <property type="entry name" value="T47340"/>
</dbReference>
<dbReference type="EMBL" id="AL138639">
    <property type="protein sequence ID" value="CAB87199.1"/>
    <property type="molecule type" value="Genomic_DNA"/>
</dbReference>
<dbReference type="AlphaFoldDB" id="Q9M2B1"/>
<dbReference type="PROSITE" id="PS50600">
    <property type="entry name" value="ULP_PROTEASE"/>
    <property type="match status" value="1"/>
</dbReference>
<organism evidence="6">
    <name type="scientific">Arabidopsis thaliana</name>
    <name type="common">Mouse-ear cress</name>
    <dbReference type="NCBI Taxonomy" id="3702"/>
    <lineage>
        <taxon>Eukaryota</taxon>
        <taxon>Viridiplantae</taxon>
        <taxon>Streptophyta</taxon>
        <taxon>Embryophyta</taxon>
        <taxon>Tracheophyta</taxon>
        <taxon>Spermatophyta</taxon>
        <taxon>Magnoliopsida</taxon>
        <taxon>eudicotyledons</taxon>
        <taxon>Gunneridae</taxon>
        <taxon>Pentapetalae</taxon>
        <taxon>rosids</taxon>
        <taxon>malvids</taxon>
        <taxon>Brassicales</taxon>
        <taxon>Brassicaceae</taxon>
        <taxon>Camelineae</taxon>
        <taxon>Arabidopsis</taxon>
    </lineage>
</organism>
<reference evidence="6" key="3">
    <citation type="submission" date="2000-04" db="EMBL/GenBank/DDBJ databases">
        <authorList>
            <person name="EU Arabidopsis sequencing project"/>
        </authorList>
    </citation>
    <scope>NUCLEOTIDE SEQUENCE</scope>
</reference>
<dbReference type="SUPFAM" id="SSF54001">
    <property type="entry name" value="Cysteine proteinases"/>
    <property type="match status" value="1"/>
</dbReference>
<dbReference type="PANTHER" id="PTHR48449:SF2">
    <property type="entry name" value="UBIQUITIN-LIKE PROTEASE FAMILY PROFILE DOMAIN-CONTAINING PROTEIN"/>
    <property type="match status" value="1"/>
</dbReference>
<keyword evidence="3" id="KW-0378">Hydrolase</keyword>
<proteinExistence type="inferred from homology"/>
<dbReference type="InterPro" id="IPR003653">
    <property type="entry name" value="Peptidase_C48_C"/>
</dbReference>
<evidence type="ECO:0000256" key="2">
    <source>
        <dbReference type="ARBA" id="ARBA00022670"/>
    </source>
</evidence>
<evidence type="ECO:0000259" key="5">
    <source>
        <dbReference type="PROSITE" id="PS50600"/>
    </source>
</evidence>
<comment type="similarity">
    <text evidence="1">Belongs to the peptidase C48 family.</text>
</comment>
<feature type="region of interest" description="Disordered" evidence="4">
    <location>
        <begin position="269"/>
        <end position="381"/>
    </location>
</feature>
<dbReference type="GO" id="GO:0006508">
    <property type="term" value="P:proteolysis"/>
    <property type="evidence" value="ECO:0007669"/>
    <property type="project" value="UniProtKB-KW"/>
</dbReference>
<gene>
    <name evidence="6" type="primary">T21C14_40</name>
</gene>
<dbReference type="InterPro" id="IPR038765">
    <property type="entry name" value="Papain-like_cys_pep_sf"/>
</dbReference>
<evidence type="ECO:0000256" key="4">
    <source>
        <dbReference type="SAM" id="MobiDB-lite"/>
    </source>
</evidence>
<protein>
    <submittedName>
        <fullName evidence="6">Uncharacterized protein T21C14_40</fullName>
    </submittedName>
</protein>
<dbReference type="Pfam" id="PF02902">
    <property type="entry name" value="Peptidase_C48"/>
    <property type="match status" value="1"/>
</dbReference>
<feature type="compositionally biased region" description="Low complexity" evidence="4">
    <location>
        <begin position="307"/>
        <end position="321"/>
    </location>
</feature>
<sequence>MPPIPLPQRLIAFGEESHGERVNVYQKMKTLCGIFNALDDGEREFIARTSFGRLLEFPKLPSLSASFGIFILDRQLDVVKPNEIWVLFAEFKIVTDLPCGKYPSLKLKKKKGTAGKTIPVYSKLFGLEHDVTVDRAHAEMAEDLSAFLAYPWGLLYALQLVVFQAAPSIQEGPQIGETIQSKSEDDVDEAPRESVAFKLGNAKELDAKCSIRVATIICPDLVLDPEEDLSLYEDEEDEGVDNILKLAAEGLIFKNDMFRGGCFPSQMQLASKKQKRGVKSNVSRSRKAKASKNAGGVRTKHQRPITEEGSSSGVVSMESISRISKDPANGTSRPKKDVPDGTRGVSPSKDMGCSDGNDYFGFDSLRQTSTNPRPPCGEGNSNVKASVDEILSYYTGKVPIDVGCKEAERDKVVPMDRVEAPNPHLPIPGLPAASVNEILSYYTGKVPIDVGCKEAERDKVVPMEENTCSDRVEAPNPHCEDNVSIEVDSPPGAVLTHDSQGPDIVVADVDTTIGDKDISETSNNAVADDDTTTGGKDNSEAPHLAAADVNTTIGDKDNSEGNETVSANDTVTIPEGSIDNDVQCSQPTGGVVPSSPNDVEESQVACAVGDVTVGADESAEIKDNLAVGIPEGEYMDLSGTNELARCAYNDVFTGQDNQPIQDYHNQDVSRGASSIVSSAREDSDEENGNANNVDGICGRRSKRLCTLSNKLDRRYQYDKKTKVLVGHPSPGIKQLNAYVDPEERFQKSMKKLKSISFISICGGVALSNKDILDLIERKKNLTSKVMDALIKFSRHLLRTEDVDGEKLRVEVLDSKFVSLFCRQFTKFSRCTSKLEFQFPAPLIDLLSGIGEDDHVQLFSEADYLYLPFNFDKKHWVALAECVDFEVGGLQSEVKKFVSALILAGGY</sequence>
<feature type="region of interest" description="Disordered" evidence="4">
    <location>
        <begin position="515"/>
        <end position="598"/>
    </location>
</feature>
<evidence type="ECO:0000256" key="3">
    <source>
        <dbReference type="ARBA" id="ARBA00022801"/>
    </source>
</evidence>
<name>Q9M2B1_ARATH</name>
<dbReference type="GO" id="GO:0008234">
    <property type="term" value="F:cysteine-type peptidase activity"/>
    <property type="evidence" value="ECO:0007669"/>
    <property type="project" value="InterPro"/>
</dbReference>
<accession>Q9M2B1</accession>
<reference evidence="6" key="2">
    <citation type="submission" date="2000-02" db="EMBL/GenBank/DDBJ databases">
        <authorList>
            <person name="Delseny M."/>
            <person name="Berger C."/>
            <person name="Cooke R."/>
            <person name="Gaubier P."/>
            <person name="Grellet F."/>
            <person name="Laudie M."/>
            <person name="Mewes H.W."/>
            <person name="Rudd S."/>
            <person name="Lemcke K."/>
            <person name="Mayer K.F.X."/>
            <person name="Quetier F."/>
            <person name="Salanoubat M."/>
        </authorList>
    </citation>
    <scope>NUCLEOTIDE SEQUENCE</scope>
</reference>
<reference key="1">
    <citation type="journal article" date="2000" name="Nature">
        <title>Sequence and analysis of chromosome 3 of the plant Arabidopsis thaliana.</title>
        <authorList>
            <consortium name="European Union Chromosome 3 Arabidopsis Sequencing Consortium"/>
            <consortium name="Institute for Genomic Research"/>
            <consortium name="Kazusa DNA Research Institute"/>
            <person name="Salanoubat M."/>
            <person name="Lemcke K."/>
            <person name="Rieger M."/>
            <person name="Ansorge W."/>
            <person name="Unseld M."/>
            <person name="Fartmann B."/>
            <person name="Valle G."/>
            <person name="Blocker H."/>
            <person name="Perez-Alonso M."/>
            <person name="Obermaier B."/>
            <person name="Delseny M."/>
            <person name="Boutry M."/>
            <person name="Grivell L.A."/>
            <person name="Mache R."/>
            <person name="Puigdomenech P."/>
            <person name="De Simone V."/>
            <person name="Choisne N."/>
            <person name="Artiguenave F."/>
            <person name="Robert C."/>
            <person name="Brottier P."/>
            <person name="Wincker P."/>
            <person name="Cattolico L."/>
            <person name="Weissenbach J."/>
            <person name="Saurin W."/>
            <person name="Quetier F."/>
            <person name="Schafer M."/>
            <person name="Muller-Auer S."/>
            <person name="Gabel C."/>
            <person name="Fuchs M."/>
            <person name="Benes V."/>
            <person name="Wurmbach E."/>
            <person name="Drzonek H."/>
            <person name="Erfle H."/>
            <person name="Jordan N."/>
            <person name="Bangert S."/>
            <person name="Wiedelmann R."/>
            <person name="Kranz H."/>
            <person name="Voss H."/>
            <person name="Holland R."/>
            <person name="Brandt P."/>
            <person name="Nyakatura G."/>
            <person name="Vezzi A."/>
            <person name="D'Angelo M."/>
            <person name="Pallavicini A."/>
            <person name="Toppo S."/>
            <person name="Simionati B."/>
            <person name="Conrad A."/>
            <person name="Hornischer K."/>
            <person name="Kauer G."/>
            <person name="Lohnert T.H."/>
            <person name="Nordsiek G."/>
            <person name="Reichelt J."/>
            <person name="Scharfe M."/>
            <person name="Schon O."/>
            <person name="Bargues M."/>
            <person name="Terol J."/>
            <person name="Climent J."/>
            <person name="Navarro P."/>
            <person name="Collado C."/>
            <person name="Perez-Perez A."/>
            <person name="Ottenwalder B."/>
            <person name="Duchemin D."/>
            <person name="Cooke R."/>
            <person name="Laudie M."/>
            <person name="Berger-Llauro C."/>
            <person name="Purnelle B."/>
            <person name="Masuy D."/>
            <person name="de Haan M."/>
            <person name="Maarse A.C."/>
            <person name="Alcaraz J.P."/>
            <person name="Cottet A."/>
            <person name="Casacuberta E."/>
            <person name="Monfort A."/>
            <person name="Argiriou A."/>
            <person name="flores M."/>
            <person name="Liguori R."/>
            <person name="Vitale D."/>
            <person name="Mannhaupt G."/>
            <person name="Haase D."/>
            <person name="Schoof H."/>
            <person name="Rudd S."/>
            <person name="Zaccaria P."/>
            <person name="Mewes H.W."/>
            <person name="Mayer K.F."/>
            <person name="Kaul S."/>
            <person name="Town C.D."/>
            <person name="Koo H.L."/>
            <person name="Tallon L.J."/>
            <person name="Jenkins J."/>
            <person name="Rooney T."/>
            <person name="Rizzo M."/>
            <person name="Walts A."/>
            <person name="Utterback T."/>
            <person name="Fujii C.Y."/>
            <person name="Shea T.P."/>
            <person name="Creasy T.H."/>
            <person name="Haas B."/>
            <person name="Maiti R."/>
            <person name="Wu D."/>
            <person name="Peterson J."/>
            <person name="Van Aken S."/>
            <person name="Pai G."/>
            <person name="Militscher J."/>
            <person name="Sellers P."/>
            <person name="Gill J.E."/>
            <person name="Feldblyum T.V."/>
            <person name="Preuss D."/>
            <person name="Lin X."/>
            <person name="Nierman W.C."/>
            <person name="Salzberg S.L."/>
            <person name="White O."/>
            <person name="Venter J.C."/>
            <person name="Fraser C.M."/>
            <person name="Kaneko T."/>
            <person name="Nakamura Y."/>
            <person name="Sato S."/>
            <person name="Kato T."/>
            <person name="Asamizu E."/>
            <person name="Sasamoto S."/>
            <person name="Kimura T."/>
            <person name="Idesawa K."/>
            <person name="Kawashima K."/>
            <person name="Kishida Y."/>
            <person name="Kiyokawa C."/>
            <person name="Kohara M."/>
            <person name="Matsumoto M."/>
            <person name="Matsuno A."/>
            <person name="Muraki A."/>
            <person name="Nakayama S."/>
            <person name="Nakazaki N."/>
            <person name="Shinpo S."/>
            <person name="Takeuchi C."/>
            <person name="Wada T."/>
            <person name="Watanabe A."/>
            <person name="Yamada M."/>
            <person name="Yasuda M."/>
            <person name="Tabata S."/>
        </authorList>
    </citation>
    <scope>NUCLEOTIDE SEQUENCE [LARGE SCALE GENOMIC DNA]</scope>
    <source>
        <strain>cv. Columbia</strain>
    </source>
</reference>
<dbReference type="PANTHER" id="PTHR48449">
    <property type="entry name" value="DUF1985 DOMAIN-CONTAINING PROTEIN"/>
    <property type="match status" value="1"/>
</dbReference>
<evidence type="ECO:0000256" key="1">
    <source>
        <dbReference type="ARBA" id="ARBA00005234"/>
    </source>
</evidence>
<feature type="compositionally biased region" description="Basic residues" evidence="4">
    <location>
        <begin position="272"/>
        <end position="290"/>
    </location>
</feature>
<feature type="compositionally biased region" description="Polar residues" evidence="4">
    <location>
        <begin position="666"/>
        <end position="677"/>
    </location>
</feature>
<feature type="compositionally biased region" description="Polar residues" evidence="4">
    <location>
        <begin position="561"/>
        <end position="571"/>
    </location>
</feature>
<feature type="domain" description="Ubiquitin-like protease family profile" evidence="5">
    <location>
        <begin position="764"/>
        <end position="906"/>
    </location>
</feature>
<dbReference type="ExpressionAtlas" id="Q9M2B1">
    <property type="expression patterns" value="baseline and differential"/>
</dbReference>
<keyword evidence="2" id="KW-0645">Protease</keyword>